<dbReference type="Gene3D" id="1.20.1250.20">
    <property type="entry name" value="MFS general substrate transporter like domains"/>
    <property type="match status" value="1"/>
</dbReference>
<evidence type="ECO:0000256" key="6">
    <source>
        <dbReference type="SAM" id="Phobius"/>
    </source>
</evidence>
<accession>A0AAN8WBM2</accession>
<dbReference type="AlphaFoldDB" id="A0AAN8WBM2"/>
<evidence type="ECO:0000313" key="7">
    <source>
        <dbReference type="EMBL" id="KAK6943543.1"/>
    </source>
</evidence>
<feature type="transmembrane region" description="Helical" evidence="6">
    <location>
        <begin position="108"/>
        <end position="130"/>
    </location>
</feature>
<dbReference type="GO" id="GO:0016020">
    <property type="term" value="C:membrane"/>
    <property type="evidence" value="ECO:0007669"/>
    <property type="project" value="UniProtKB-SubCell"/>
</dbReference>
<keyword evidence="8" id="KW-1185">Reference proteome</keyword>
<feature type="transmembrane region" description="Helical" evidence="6">
    <location>
        <begin position="339"/>
        <end position="360"/>
    </location>
</feature>
<evidence type="ECO:0000313" key="8">
    <source>
        <dbReference type="Proteomes" id="UP001370490"/>
    </source>
</evidence>
<feature type="transmembrane region" description="Helical" evidence="6">
    <location>
        <begin position="297"/>
        <end position="319"/>
    </location>
</feature>
<evidence type="ECO:0000256" key="4">
    <source>
        <dbReference type="ARBA" id="ARBA00022989"/>
    </source>
</evidence>
<dbReference type="Pfam" id="PF00854">
    <property type="entry name" value="PTR2"/>
    <property type="match status" value="1"/>
</dbReference>
<feature type="transmembrane region" description="Helical" evidence="6">
    <location>
        <begin position="82"/>
        <end position="102"/>
    </location>
</feature>
<proteinExistence type="inferred from homology"/>
<keyword evidence="3 6" id="KW-0812">Transmembrane</keyword>
<gene>
    <name evidence="7" type="ORF">RJ641_024645</name>
</gene>
<dbReference type="GO" id="GO:0022857">
    <property type="term" value="F:transmembrane transporter activity"/>
    <property type="evidence" value="ECO:0007669"/>
    <property type="project" value="InterPro"/>
</dbReference>
<evidence type="ECO:0000256" key="3">
    <source>
        <dbReference type="ARBA" id="ARBA00022692"/>
    </source>
</evidence>
<keyword evidence="4 6" id="KW-1133">Transmembrane helix</keyword>
<sequence length="425" mass="47747">MGRYWTIARNDSSNNVSFSLADSRPSCDQDNCRATASQTAVCYIALYFTAVGTGGIKPCVSSFGADQFDDNDDKESEKKSSFFNWFYLSINVGNSITSGVYLDTNECWLGLGFGIPAVAMANCNCVLFSVSCTGFRNSKESPDKNTPGCGGIKLRKHNVRVPDDRSLLYETADAGKATLLLLICKKIGSRAHQSMETMHSNPSRGTQGHYLRLLPVWASGIVFAAVYSQMSTLFGCKETQWTDMWDLALKFHLLAFPSSTQLVLSSGHRFMTNHRVPYARKFTGHERWLTQLQRMGVGLVISVFSMITAGVLEVILLGIGRRNNYYDLEYIPMTIFWQVPQYFLIGCAYVFTFVGQLEFFMTKHPDSEENGGKICRIPDSNLNRGHLDYFYWLLAILSVINSLVYIWGLPRVQVQESHPSRLLKQ</sequence>
<feature type="transmembrane region" description="Helical" evidence="6">
    <location>
        <begin position="210"/>
        <end position="227"/>
    </location>
</feature>
<feature type="transmembrane region" description="Helical" evidence="6">
    <location>
        <begin position="389"/>
        <end position="408"/>
    </location>
</feature>
<keyword evidence="5 6" id="KW-0472">Membrane</keyword>
<dbReference type="InterPro" id="IPR000109">
    <property type="entry name" value="POT_fam"/>
</dbReference>
<evidence type="ECO:0000256" key="2">
    <source>
        <dbReference type="ARBA" id="ARBA00005982"/>
    </source>
</evidence>
<organism evidence="7 8">
    <name type="scientific">Dillenia turbinata</name>
    <dbReference type="NCBI Taxonomy" id="194707"/>
    <lineage>
        <taxon>Eukaryota</taxon>
        <taxon>Viridiplantae</taxon>
        <taxon>Streptophyta</taxon>
        <taxon>Embryophyta</taxon>
        <taxon>Tracheophyta</taxon>
        <taxon>Spermatophyta</taxon>
        <taxon>Magnoliopsida</taxon>
        <taxon>eudicotyledons</taxon>
        <taxon>Gunneridae</taxon>
        <taxon>Pentapetalae</taxon>
        <taxon>Dilleniales</taxon>
        <taxon>Dilleniaceae</taxon>
        <taxon>Dillenia</taxon>
    </lineage>
</organism>
<comment type="caution">
    <text evidence="7">The sequence shown here is derived from an EMBL/GenBank/DDBJ whole genome shotgun (WGS) entry which is preliminary data.</text>
</comment>
<dbReference type="Proteomes" id="UP001370490">
    <property type="component" value="Unassembled WGS sequence"/>
</dbReference>
<dbReference type="EMBL" id="JBAMMX010000003">
    <property type="protein sequence ID" value="KAK6943543.1"/>
    <property type="molecule type" value="Genomic_DNA"/>
</dbReference>
<evidence type="ECO:0000256" key="5">
    <source>
        <dbReference type="ARBA" id="ARBA00023136"/>
    </source>
</evidence>
<name>A0AAN8WBM2_9MAGN</name>
<evidence type="ECO:0000256" key="1">
    <source>
        <dbReference type="ARBA" id="ARBA00004141"/>
    </source>
</evidence>
<comment type="subcellular location">
    <subcellularLocation>
        <location evidence="1">Membrane</location>
        <topology evidence="1">Multi-pass membrane protein</topology>
    </subcellularLocation>
</comment>
<comment type="similarity">
    <text evidence="2">Belongs to the major facilitator superfamily. Proton-dependent oligopeptide transporter (POT/PTR) (TC 2.A.17) family.</text>
</comment>
<protein>
    <submittedName>
        <fullName evidence="7">Proton-dependent oligopeptide transporter family</fullName>
    </submittedName>
</protein>
<reference evidence="7 8" key="1">
    <citation type="submission" date="2023-12" db="EMBL/GenBank/DDBJ databases">
        <title>A high-quality genome assembly for Dillenia turbinata (Dilleniales).</title>
        <authorList>
            <person name="Chanderbali A."/>
        </authorList>
    </citation>
    <scope>NUCLEOTIDE SEQUENCE [LARGE SCALE GENOMIC DNA]</scope>
    <source>
        <strain evidence="7">LSX21</strain>
        <tissue evidence="7">Leaf</tissue>
    </source>
</reference>
<dbReference type="PANTHER" id="PTHR11654">
    <property type="entry name" value="OLIGOPEPTIDE TRANSPORTER-RELATED"/>
    <property type="match status" value="1"/>
</dbReference>
<dbReference type="InterPro" id="IPR036259">
    <property type="entry name" value="MFS_trans_sf"/>
</dbReference>